<name>A0A2T6AQG0_9RHOB</name>
<evidence type="ECO:0000256" key="1">
    <source>
        <dbReference type="SAM" id="MobiDB-lite"/>
    </source>
</evidence>
<evidence type="ECO:0000313" key="4">
    <source>
        <dbReference type="Proteomes" id="UP000244069"/>
    </source>
</evidence>
<feature type="compositionally biased region" description="Low complexity" evidence="1">
    <location>
        <begin position="145"/>
        <end position="155"/>
    </location>
</feature>
<sequence>MRTGKLWISAAAIALMTTPALAQEGGLGDAVEDVGDGLSDGLGDNAVGNAVDSVTEGADDAVDDVGDALNGADDGGGGLGDGVDDALGGGNLGGAVDDVVDGTGDALNGGTGGSGSGGGSGGSGGSGSGSGGTGSGAGGSGSSGGANTPGSSSGGTDDDSRSSGNMDWNPGSPTAAGAGTRNASLTCYNGGNTTAFTGMPVVSSGGQRIGVVHDALLAGDGSIGRVRFMTRAISSGSTNCVEIGGGGISASGGVVRIPVSTERIRQSS</sequence>
<keyword evidence="2" id="KW-0732">Signal</keyword>
<dbReference type="Proteomes" id="UP000244069">
    <property type="component" value="Unassembled WGS sequence"/>
</dbReference>
<feature type="region of interest" description="Disordered" evidence="1">
    <location>
        <begin position="103"/>
        <end position="180"/>
    </location>
</feature>
<comment type="caution">
    <text evidence="3">The sequence shown here is derived from an EMBL/GenBank/DDBJ whole genome shotgun (WGS) entry which is preliminary data.</text>
</comment>
<organism evidence="3 4">
    <name type="scientific">Allosediminivita pacifica</name>
    <dbReference type="NCBI Taxonomy" id="1267769"/>
    <lineage>
        <taxon>Bacteria</taxon>
        <taxon>Pseudomonadati</taxon>
        <taxon>Pseudomonadota</taxon>
        <taxon>Alphaproteobacteria</taxon>
        <taxon>Rhodobacterales</taxon>
        <taxon>Paracoccaceae</taxon>
        <taxon>Allosediminivita</taxon>
    </lineage>
</organism>
<protein>
    <submittedName>
        <fullName evidence="3">Uncharacterized protein</fullName>
    </submittedName>
</protein>
<feature type="compositionally biased region" description="Gly residues" evidence="1">
    <location>
        <begin position="73"/>
        <end position="83"/>
    </location>
</feature>
<feature type="compositionally biased region" description="Gly residues" evidence="1">
    <location>
        <begin position="107"/>
        <end position="144"/>
    </location>
</feature>
<dbReference type="EMBL" id="QBKN01000018">
    <property type="protein sequence ID" value="PTX46053.1"/>
    <property type="molecule type" value="Genomic_DNA"/>
</dbReference>
<feature type="signal peptide" evidence="2">
    <location>
        <begin position="1"/>
        <end position="22"/>
    </location>
</feature>
<feature type="chain" id="PRO_5015575077" evidence="2">
    <location>
        <begin position="23"/>
        <end position="268"/>
    </location>
</feature>
<proteinExistence type="predicted"/>
<dbReference type="RefSeq" id="WP_107977443.1">
    <property type="nucleotide sequence ID" value="NZ_BMEZ01000019.1"/>
</dbReference>
<gene>
    <name evidence="3" type="ORF">C8N44_11828</name>
</gene>
<feature type="region of interest" description="Disordered" evidence="1">
    <location>
        <begin position="61"/>
        <end position="83"/>
    </location>
</feature>
<evidence type="ECO:0000256" key="2">
    <source>
        <dbReference type="SAM" id="SignalP"/>
    </source>
</evidence>
<dbReference type="AlphaFoldDB" id="A0A2T6AQG0"/>
<reference evidence="3 4" key="1">
    <citation type="submission" date="2018-04" db="EMBL/GenBank/DDBJ databases">
        <title>Genomic Encyclopedia of Archaeal and Bacterial Type Strains, Phase II (KMG-II): from individual species to whole genera.</title>
        <authorList>
            <person name="Goeker M."/>
        </authorList>
    </citation>
    <scope>NUCLEOTIDE SEQUENCE [LARGE SCALE GENOMIC DNA]</scope>
    <source>
        <strain evidence="3 4">DSM 29329</strain>
    </source>
</reference>
<evidence type="ECO:0000313" key="3">
    <source>
        <dbReference type="EMBL" id="PTX46053.1"/>
    </source>
</evidence>
<keyword evidence="4" id="KW-1185">Reference proteome</keyword>
<accession>A0A2T6AQG0</accession>